<dbReference type="Pfam" id="PF02809">
    <property type="entry name" value="UIM"/>
    <property type="match status" value="2"/>
</dbReference>
<name>A0A8S1GMB3_9PELO</name>
<dbReference type="GO" id="GO:0008540">
    <property type="term" value="C:proteasome regulatory particle, base subcomplex"/>
    <property type="evidence" value="ECO:0007669"/>
    <property type="project" value="TreeGrafter"/>
</dbReference>
<evidence type="ECO:0000256" key="1">
    <source>
        <dbReference type="SAM" id="MobiDB-lite"/>
    </source>
</evidence>
<comment type="caution">
    <text evidence="2">The sequence shown here is derived from an EMBL/GenBank/DDBJ whole genome shotgun (WGS) entry which is preliminary data.</text>
</comment>
<sequence length="239" mass="25470">MRIVLFIGSPVVSIDTAELIKIAKKLKKEKVHCDVIIFGEGEEENGAKFSQFVDTLNGKEGTGSNLLVIPAGSTLSDVLASSAVCRNEDGSSAPGGGGFDFGVDAENDPDLALALRVSMEEERARQAAEAAANGGTANAEPQVEPVAQAMDVDMSTMTEEQQLEWALRLSMQESVPRASESEAANSGNDEKMEVDVTGTTTPDNIDDLMNNPDLLQQIVDDLPNEEKNQSPDEKDKGSK</sequence>
<dbReference type="Gene3D" id="6.10.250.380">
    <property type="match status" value="1"/>
</dbReference>
<dbReference type="GO" id="GO:0005829">
    <property type="term" value="C:cytosol"/>
    <property type="evidence" value="ECO:0007669"/>
    <property type="project" value="TreeGrafter"/>
</dbReference>
<protein>
    <recommendedName>
        <fullName evidence="4">26S proteasome non-ATPase regulatory subunit 4</fullName>
    </recommendedName>
</protein>
<accession>A0A8S1GMB3</accession>
<dbReference type="Gene3D" id="6.10.300.40">
    <property type="match status" value="1"/>
</dbReference>
<dbReference type="InterPro" id="IPR027040">
    <property type="entry name" value="PSMD4"/>
</dbReference>
<dbReference type="OrthoDB" id="1731724at2759"/>
<feature type="region of interest" description="Disordered" evidence="1">
    <location>
        <begin position="172"/>
        <end position="239"/>
    </location>
</feature>
<feature type="compositionally biased region" description="Low complexity" evidence="1">
    <location>
        <begin position="127"/>
        <end position="140"/>
    </location>
</feature>
<dbReference type="PANTHER" id="PTHR10223:SF0">
    <property type="entry name" value="26S PROTEASOME NON-ATPASE REGULATORY SUBUNIT 4"/>
    <property type="match status" value="1"/>
</dbReference>
<dbReference type="EMBL" id="CAJGYM010000001">
    <property type="protein sequence ID" value="CAD6184146.1"/>
    <property type="molecule type" value="Genomic_DNA"/>
</dbReference>
<gene>
    <name evidence="2" type="ORF">CAUJ_LOCUS65</name>
</gene>
<dbReference type="Gene3D" id="3.40.50.410">
    <property type="entry name" value="von Willebrand factor, type A domain"/>
    <property type="match status" value="1"/>
</dbReference>
<evidence type="ECO:0000313" key="3">
    <source>
        <dbReference type="Proteomes" id="UP000835052"/>
    </source>
</evidence>
<feature type="compositionally biased region" description="Basic and acidic residues" evidence="1">
    <location>
        <begin position="224"/>
        <end position="239"/>
    </location>
</feature>
<dbReference type="PROSITE" id="PS50330">
    <property type="entry name" value="UIM"/>
    <property type="match status" value="2"/>
</dbReference>
<dbReference type="SMART" id="SM00726">
    <property type="entry name" value="UIM"/>
    <property type="match status" value="2"/>
</dbReference>
<dbReference type="PANTHER" id="PTHR10223">
    <property type="entry name" value="26S PROTEASOME NON-ATPASE REGULATORY SUBUNIT 4"/>
    <property type="match status" value="1"/>
</dbReference>
<dbReference type="InterPro" id="IPR036465">
    <property type="entry name" value="vWFA_dom_sf"/>
</dbReference>
<dbReference type="GO" id="GO:0005634">
    <property type="term" value="C:nucleus"/>
    <property type="evidence" value="ECO:0007669"/>
    <property type="project" value="TreeGrafter"/>
</dbReference>
<dbReference type="InterPro" id="IPR003903">
    <property type="entry name" value="UIM_dom"/>
</dbReference>
<dbReference type="GO" id="GO:0043161">
    <property type="term" value="P:proteasome-mediated ubiquitin-dependent protein catabolic process"/>
    <property type="evidence" value="ECO:0007669"/>
    <property type="project" value="TreeGrafter"/>
</dbReference>
<dbReference type="AlphaFoldDB" id="A0A8S1GMB3"/>
<dbReference type="GO" id="GO:0031593">
    <property type="term" value="F:polyubiquitin modification-dependent protein binding"/>
    <property type="evidence" value="ECO:0007669"/>
    <property type="project" value="TreeGrafter"/>
</dbReference>
<proteinExistence type="predicted"/>
<keyword evidence="3" id="KW-1185">Reference proteome</keyword>
<evidence type="ECO:0008006" key="4">
    <source>
        <dbReference type="Google" id="ProtNLM"/>
    </source>
</evidence>
<feature type="region of interest" description="Disordered" evidence="1">
    <location>
        <begin position="124"/>
        <end position="143"/>
    </location>
</feature>
<organism evidence="2 3">
    <name type="scientific">Caenorhabditis auriculariae</name>
    <dbReference type="NCBI Taxonomy" id="2777116"/>
    <lineage>
        <taxon>Eukaryota</taxon>
        <taxon>Metazoa</taxon>
        <taxon>Ecdysozoa</taxon>
        <taxon>Nematoda</taxon>
        <taxon>Chromadorea</taxon>
        <taxon>Rhabditida</taxon>
        <taxon>Rhabditina</taxon>
        <taxon>Rhabditomorpha</taxon>
        <taxon>Rhabditoidea</taxon>
        <taxon>Rhabditidae</taxon>
        <taxon>Peloderinae</taxon>
        <taxon>Caenorhabditis</taxon>
    </lineage>
</organism>
<dbReference type="Proteomes" id="UP000835052">
    <property type="component" value="Unassembled WGS sequence"/>
</dbReference>
<reference evidence="2" key="1">
    <citation type="submission" date="2020-10" db="EMBL/GenBank/DDBJ databases">
        <authorList>
            <person name="Kikuchi T."/>
        </authorList>
    </citation>
    <scope>NUCLEOTIDE SEQUENCE</scope>
    <source>
        <strain evidence="2">NKZ352</strain>
    </source>
</reference>
<evidence type="ECO:0000313" key="2">
    <source>
        <dbReference type="EMBL" id="CAD6184146.1"/>
    </source>
</evidence>